<name>A0A8T0HD45_CERPU</name>
<reference evidence="2 3" key="1">
    <citation type="submission" date="2020-06" db="EMBL/GenBank/DDBJ databases">
        <title>WGS assembly of Ceratodon purpureus strain R40.</title>
        <authorList>
            <person name="Carey S.B."/>
            <person name="Jenkins J."/>
            <person name="Shu S."/>
            <person name="Lovell J.T."/>
            <person name="Sreedasyam A."/>
            <person name="Maumus F."/>
            <person name="Tiley G.P."/>
            <person name="Fernandez-Pozo N."/>
            <person name="Barry K."/>
            <person name="Chen C."/>
            <person name="Wang M."/>
            <person name="Lipzen A."/>
            <person name="Daum C."/>
            <person name="Saski C.A."/>
            <person name="Payton A.C."/>
            <person name="Mcbreen J.C."/>
            <person name="Conrad R.E."/>
            <person name="Kollar L.M."/>
            <person name="Olsson S."/>
            <person name="Huttunen S."/>
            <person name="Landis J.B."/>
            <person name="Wickett N.J."/>
            <person name="Johnson M.G."/>
            <person name="Rensing S.A."/>
            <person name="Grimwood J."/>
            <person name="Schmutz J."/>
            <person name="Mcdaniel S.F."/>
        </authorList>
    </citation>
    <scope>NUCLEOTIDE SEQUENCE [LARGE SCALE GENOMIC DNA]</scope>
    <source>
        <strain evidence="2 3">R40</strain>
    </source>
</reference>
<sequence>MAASMARRTGYAPGTRSADRAQKKTDCAAPLPLPLRKLFTNASSAQMLRNSNRERRCSQSVLRAFPAPATRFTRSPRRACAGFLTIIGALSYTIVTELACC</sequence>
<dbReference type="Proteomes" id="UP000822688">
    <property type="component" value="Chromosome 6"/>
</dbReference>
<dbReference type="EMBL" id="CM026427">
    <property type="protein sequence ID" value="KAG0568577.1"/>
    <property type="molecule type" value="Genomic_DNA"/>
</dbReference>
<gene>
    <name evidence="2" type="ORF">KC19_6G030500</name>
</gene>
<comment type="caution">
    <text evidence="2">The sequence shown here is derived from an EMBL/GenBank/DDBJ whole genome shotgun (WGS) entry which is preliminary data.</text>
</comment>
<keyword evidence="3" id="KW-1185">Reference proteome</keyword>
<feature type="region of interest" description="Disordered" evidence="1">
    <location>
        <begin position="1"/>
        <end position="23"/>
    </location>
</feature>
<evidence type="ECO:0000313" key="2">
    <source>
        <dbReference type="EMBL" id="KAG0568577.1"/>
    </source>
</evidence>
<accession>A0A8T0HD45</accession>
<organism evidence="2 3">
    <name type="scientific">Ceratodon purpureus</name>
    <name type="common">Fire moss</name>
    <name type="synonym">Dicranum purpureum</name>
    <dbReference type="NCBI Taxonomy" id="3225"/>
    <lineage>
        <taxon>Eukaryota</taxon>
        <taxon>Viridiplantae</taxon>
        <taxon>Streptophyta</taxon>
        <taxon>Embryophyta</taxon>
        <taxon>Bryophyta</taxon>
        <taxon>Bryophytina</taxon>
        <taxon>Bryopsida</taxon>
        <taxon>Dicranidae</taxon>
        <taxon>Pseudoditrichales</taxon>
        <taxon>Ditrichaceae</taxon>
        <taxon>Ceratodon</taxon>
    </lineage>
</organism>
<evidence type="ECO:0000256" key="1">
    <source>
        <dbReference type="SAM" id="MobiDB-lite"/>
    </source>
</evidence>
<protein>
    <submittedName>
        <fullName evidence="2">Uncharacterized protein</fullName>
    </submittedName>
</protein>
<evidence type="ECO:0000313" key="3">
    <source>
        <dbReference type="Proteomes" id="UP000822688"/>
    </source>
</evidence>
<dbReference type="AlphaFoldDB" id="A0A8T0HD45"/>
<proteinExistence type="predicted"/>